<feature type="region of interest" description="Disordered" evidence="1">
    <location>
        <begin position="1"/>
        <end position="25"/>
    </location>
</feature>
<dbReference type="Proteomes" id="UP000658514">
    <property type="component" value="Unassembled WGS sequence"/>
</dbReference>
<dbReference type="RefSeq" id="WP_190548537.1">
    <property type="nucleotide sequence ID" value="NZ_CAWPNO010000050.1"/>
</dbReference>
<sequence length="134" mass="15082">MAKRVVIEGTPSESPTLINNESQPIQEVEKKSEIDFNAEEGIASFKLEDGTPVVMKSPKTRQFLLLESFMKSTEAEYKTESFIAVKLASLCITKFGNKDKVTFDELLDELEITDLERVAEAIMCFQDKLEALRG</sequence>
<evidence type="ECO:0000313" key="3">
    <source>
        <dbReference type="Proteomes" id="UP000658514"/>
    </source>
</evidence>
<dbReference type="EMBL" id="JACJQH010000019">
    <property type="protein sequence ID" value="MBD2196614.1"/>
    <property type="molecule type" value="Genomic_DNA"/>
</dbReference>
<comment type="caution">
    <text evidence="2">The sequence shown here is derived from an EMBL/GenBank/DDBJ whole genome shotgun (WGS) entry which is preliminary data.</text>
</comment>
<keyword evidence="3" id="KW-1185">Reference proteome</keyword>
<evidence type="ECO:0008006" key="4">
    <source>
        <dbReference type="Google" id="ProtNLM"/>
    </source>
</evidence>
<feature type="compositionally biased region" description="Polar residues" evidence="1">
    <location>
        <begin position="11"/>
        <end position="25"/>
    </location>
</feature>
<name>A0ABR8A9Y1_9CYAN</name>
<reference evidence="2 3" key="1">
    <citation type="journal article" date="2020" name="ISME J.">
        <title>Comparative genomics reveals insights into cyanobacterial evolution and habitat adaptation.</title>
        <authorList>
            <person name="Chen M.Y."/>
            <person name="Teng W.K."/>
            <person name="Zhao L."/>
            <person name="Hu C.X."/>
            <person name="Zhou Y.K."/>
            <person name="Han B.P."/>
            <person name="Song L.R."/>
            <person name="Shu W.S."/>
        </authorList>
    </citation>
    <scope>NUCLEOTIDE SEQUENCE [LARGE SCALE GENOMIC DNA]</scope>
    <source>
        <strain evidence="2 3">FACHB-288</strain>
    </source>
</reference>
<evidence type="ECO:0000313" key="2">
    <source>
        <dbReference type="EMBL" id="MBD2196614.1"/>
    </source>
</evidence>
<accession>A0ABR8A9Y1</accession>
<gene>
    <name evidence="2" type="ORF">H6G24_14075</name>
</gene>
<evidence type="ECO:0000256" key="1">
    <source>
        <dbReference type="SAM" id="MobiDB-lite"/>
    </source>
</evidence>
<organism evidence="2 3">
    <name type="scientific">Calothrix parietina FACHB-288</name>
    <dbReference type="NCBI Taxonomy" id="2692896"/>
    <lineage>
        <taxon>Bacteria</taxon>
        <taxon>Bacillati</taxon>
        <taxon>Cyanobacteriota</taxon>
        <taxon>Cyanophyceae</taxon>
        <taxon>Nostocales</taxon>
        <taxon>Calotrichaceae</taxon>
        <taxon>Calothrix</taxon>
    </lineage>
</organism>
<protein>
    <recommendedName>
        <fullName evidence="4">Phage tail assembly protein</fullName>
    </recommendedName>
</protein>
<proteinExistence type="predicted"/>